<dbReference type="Pfam" id="PF20152">
    <property type="entry name" value="DUF6534"/>
    <property type="match status" value="1"/>
</dbReference>
<sequence>MASPLDSTMGAWLVSLFLATILYGMGLIQTYLYFHWYTKDRWGIKAVVICLLICETLHITFYFCATYWLLIDHFGDFEALVVITWYDSVQLLAGYLSVFIVQMYFAYCTYARTNISVVSVSERLMVLVNPKYKIMPIFITALALLQIGAGIALTVIAAELGSFALVYQTKRIFTLQGVSALICDVLITACLCYTFNSRKSTMKSTNSLLNMLIINAVNRGMLTAFAAALNIILFLYIPKSFWFFLALVPSGKLYMNSMLATLNTREHIRYCTQQDVGRISISLGNLSSNPSSGPTNSQTPANMTTDDEGKKRTFTVNMA</sequence>
<keyword evidence="2" id="KW-0812">Transmembrane</keyword>
<keyword evidence="2" id="KW-0472">Membrane</keyword>
<feature type="compositionally biased region" description="Low complexity" evidence="1">
    <location>
        <begin position="285"/>
        <end position="294"/>
    </location>
</feature>
<feature type="transmembrane region" description="Helical" evidence="2">
    <location>
        <begin position="173"/>
        <end position="195"/>
    </location>
</feature>
<dbReference type="OrthoDB" id="3053610at2759"/>
<evidence type="ECO:0000256" key="2">
    <source>
        <dbReference type="SAM" id="Phobius"/>
    </source>
</evidence>
<evidence type="ECO:0000259" key="3">
    <source>
        <dbReference type="Pfam" id="PF20152"/>
    </source>
</evidence>
<comment type="caution">
    <text evidence="4">The sequence shown here is derived from an EMBL/GenBank/DDBJ whole genome shotgun (WGS) entry which is preliminary data.</text>
</comment>
<protein>
    <recommendedName>
        <fullName evidence="3">DUF6534 domain-containing protein</fullName>
    </recommendedName>
</protein>
<evidence type="ECO:0000256" key="1">
    <source>
        <dbReference type="SAM" id="MobiDB-lite"/>
    </source>
</evidence>
<accession>A0A8H6X5F4</accession>
<dbReference type="EMBL" id="JACAZI010000026">
    <property type="protein sequence ID" value="KAF7334460.1"/>
    <property type="molecule type" value="Genomic_DNA"/>
</dbReference>
<feature type="domain" description="DUF6534" evidence="3">
    <location>
        <begin position="180"/>
        <end position="267"/>
    </location>
</feature>
<proteinExistence type="predicted"/>
<feature type="transmembrane region" description="Helical" evidence="2">
    <location>
        <begin position="12"/>
        <end position="34"/>
    </location>
</feature>
<feature type="transmembrane region" description="Helical" evidence="2">
    <location>
        <begin position="91"/>
        <end position="113"/>
    </location>
</feature>
<feature type="transmembrane region" description="Helical" evidence="2">
    <location>
        <begin position="134"/>
        <end position="167"/>
    </location>
</feature>
<dbReference type="Proteomes" id="UP000620124">
    <property type="component" value="Unassembled WGS sequence"/>
</dbReference>
<feature type="transmembrane region" description="Helical" evidence="2">
    <location>
        <begin position="46"/>
        <end position="71"/>
    </location>
</feature>
<organism evidence="4 5">
    <name type="scientific">Mycena venus</name>
    <dbReference type="NCBI Taxonomy" id="2733690"/>
    <lineage>
        <taxon>Eukaryota</taxon>
        <taxon>Fungi</taxon>
        <taxon>Dikarya</taxon>
        <taxon>Basidiomycota</taxon>
        <taxon>Agaricomycotina</taxon>
        <taxon>Agaricomycetes</taxon>
        <taxon>Agaricomycetidae</taxon>
        <taxon>Agaricales</taxon>
        <taxon>Marasmiineae</taxon>
        <taxon>Mycenaceae</taxon>
        <taxon>Mycena</taxon>
    </lineage>
</organism>
<keyword evidence="2" id="KW-1133">Transmembrane helix</keyword>
<dbReference type="PANTHER" id="PTHR40465">
    <property type="entry name" value="CHROMOSOME 1, WHOLE GENOME SHOTGUN SEQUENCE"/>
    <property type="match status" value="1"/>
</dbReference>
<evidence type="ECO:0000313" key="4">
    <source>
        <dbReference type="EMBL" id="KAF7334460.1"/>
    </source>
</evidence>
<reference evidence="4" key="1">
    <citation type="submission" date="2020-05" db="EMBL/GenBank/DDBJ databases">
        <title>Mycena genomes resolve the evolution of fungal bioluminescence.</title>
        <authorList>
            <person name="Tsai I.J."/>
        </authorList>
    </citation>
    <scope>NUCLEOTIDE SEQUENCE</scope>
    <source>
        <strain evidence="4">CCC161011</strain>
    </source>
</reference>
<dbReference type="AlphaFoldDB" id="A0A8H6X5F4"/>
<feature type="transmembrane region" description="Helical" evidence="2">
    <location>
        <begin position="216"/>
        <end position="237"/>
    </location>
</feature>
<keyword evidence="5" id="KW-1185">Reference proteome</keyword>
<dbReference type="PANTHER" id="PTHR40465:SF1">
    <property type="entry name" value="DUF6534 DOMAIN-CONTAINING PROTEIN"/>
    <property type="match status" value="1"/>
</dbReference>
<gene>
    <name evidence="4" type="ORF">MVEN_02275500</name>
</gene>
<feature type="transmembrane region" description="Helical" evidence="2">
    <location>
        <begin position="243"/>
        <end position="262"/>
    </location>
</feature>
<name>A0A8H6X5F4_9AGAR</name>
<feature type="region of interest" description="Disordered" evidence="1">
    <location>
        <begin position="285"/>
        <end position="319"/>
    </location>
</feature>
<dbReference type="InterPro" id="IPR045339">
    <property type="entry name" value="DUF6534"/>
</dbReference>
<evidence type="ECO:0000313" key="5">
    <source>
        <dbReference type="Proteomes" id="UP000620124"/>
    </source>
</evidence>
<feature type="compositionally biased region" description="Polar residues" evidence="1">
    <location>
        <begin position="295"/>
        <end position="304"/>
    </location>
</feature>